<reference evidence="1" key="1">
    <citation type="journal article" date="2020" name="Plant Biotechnol. J.">
        <title>The pomegranate (Punica granatum L.) draft genome dissects genetic divergence between soft- and hard-seeded cultivars.</title>
        <authorList>
            <person name="Luo X."/>
            <person name="Li H."/>
            <person name="Wu Z."/>
            <person name="Yao W."/>
            <person name="Zhao P."/>
            <person name="Cao D."/>
            <person name="Yu H."/>
            <person name="Li K."/>
            <person name="Poudel K."/>
            <person name="Zhao D."/>
            <person name="Zhang F."/>
            <person name="Xia X."/>
            <person name="Chen L."/>
            <person name="Wang Q."/>
            <person name="Jing D."/>
            <person name="Cao S."/>
        </authorList>
    </citation>
    <scope>NUCLEOTIDE SEQUENCE [LARGE SCALE GENOMIC DNA]</scope>
    <source>
        <strain evidence="1">cv. Tunisia</strain>
    </source>
</reference>
<dbReference type="AlphaFoldDB" id="A0A6P8CXB3"/>
<sequence length="117" mass="13278">MGLLLQEDQSLELYPELTDLSAFTDNFTHPHLLHMIMLVWNCSEATNHNFRRTVLDLVSAHRPNILLLTEIRVDGERVAAIARSLPFNHFHCTKMIGFSASRLANHSHRQTGDSCLG</sequence>
<accession>A0A6P8CXB3</accession>
<dbReference type="RefSeq" id="XP_031384058.1">
    <property type="nucleotide sequence ID" value="XM_031528198.1"/>
</dbReference>
<proteinExistence type="predicted"/>
<organism evidence="1 2">
    <name type="scientific">Punica granatum</name>
    <name type="common">Pomegranate</name>
    <dbReference type="NCBI Taxonomy" id="22663"/>
    <lineage>
        <taxon>Eukaryota</taxon>
        <taxon>Viridiplantae</taxon>
        <taxon>Streptophyta</taxon>
        <taxon>Embryophyta</taxon>
        <taxon>Tracheophyta</taxon>
        <taxon>Spermatophyta</taxon>
        <taxon>Magnoliopsida</taxon>
        <taxon>eudicotyledons</taxon>
        <taxon>Gunneridae</taxon>
        <taxon>Pentapetalae</taxon>
        <taxon>rosids</taxon>
        <taxon>malvids</taxon>
        <taxon>Myrtales</taxon>
        <taxon>Lythraceae</taxon>
        <taxon>Punica</taxon>
    </lineage>
</organism>
<reference evidence="2" key="2">
    <citation type="submission" date="2025-08" db="UniProtKB">
        <authorList>
            <consortium name="RefSeq"/>
        </authorList>
    </citation>
    <scope>IDENTIFICATION</scope>
    <source>
        <tissue evidence="2">Leaf</tissue>
    </source>
</reference>
<keyword evidence="1" id="KW-1185">Reference proteome</keyword>
<evidence type="ECO:0000313" key="1">
    <source>
        <dbReference type="Proteomes" id="UP000515151"/>
    </source>
</evidence>
<dbReference type="PANTHER" id="PTHR35218">
    <property type="entry name" value="RNASE H DOMAIN-CONTAINING PROTEIN"/>
    <property type="match status" value="1"/>
</dbReference>
<name>A0A6P8CXB3_PUNGR</name>
<dbReference type="OrthoDB" id="1720282at2759"/>
<evidence type="ECO:0000313" key="2">
    <source>
        <dbReference type="RefSeq" id="XP_031384058.1"/>
    </source>
</evidence>
<dbReference type="GeneID" id="116197918"/>
<dbReference type="PANTHER" id="PTHR35218:SF7">
    <property type="entry name" value="ENDONUCLEASE_EXONUCLEASE_PHOSPHATASE"/>
    <property type="match status" value="1"/>
</dbReference>
<gene>
    <name evidence="2" type="primary">LOC116197918</name>
</gene>
<dbReference type="Proteomes" id="UP000515151">
    <property type="component" value="Chromosome 1"/>
</dbReference>
<protein>
    <submittedName>
        <fullName evidence="2">Uncharacterized protein LOC116197918</fullName>
    </submittedName>
</protein>